<keyword evidence="2 4" id="KW-1133">Transmembrane helix</keyword>
<feature type="transmembrane region" description="Helical" evidence="4">
    <location>
        <begin position="15"/>
        <end position="36"/>
    </location>
</feature>
<evidence type="ECO:0000313" key="6">
    <source>
        <dbReference type="EMBL" id="MBL0370733.1"/>
    </source>
</evidence>
<evidence type="ECO:0000259" key="5">
    <source>
        <dbReference type="PROSITE" id="PS50850"/>
    </source>
</evidence>
<dbReference type="GO" id="GO:0005886">
    <property type="term" value="C:plasma membrane"/>
    <property type="evidence" value="ECO:0007669"/>
    <property type="project" value="TreeGrafter"/>
</dbReference>
<organism evidence="6 7">
    <name type="scientific">Rhizobium setariae</name>
    <dbReference type="NCBI Taxonomy" id="2801340"/>
    <lineage>
        <taxon>Bacteria</taxon>
        <taxon>Pseudomonadati</taxon>
        <taxon>Pseudomonadota</taxon>
        <taxon>Alphaproteobacteria</taxon>
        <taxon>Hyphomicrobiales</taxon>
        <taxon>Rhizobiaceae</taxon>
        <taxon>Rhizobium/Agrobacterium group</taxon>
        <taxon>Rhizobium</taxon>
    </lineage>
</organism>
<name>A0A937CN43_9HYPH</name>
<evidence type="ECO:0000313" key="7">
    <source>
        <dbReference type="Proteomes" id="UP000633219"/>
    </source>
</evidence>
<dbReference type="PANTHER" id="PTHR23537">
    <property type="match status" value="1"/>
</dbReference>
<feature type="transmembrane region" description="Helical" evidence="4">
    <location>
        <begin position="317"/>
        <end position="336"/>
    </location>
</feature>
<comment type="caution">
    <text evidence="6">The sequence shown here is derived from an EMBL/GenBank/DDBJ whole genome shotgun (WGS) entry which is preliminary data.</text>
</comment>
<keyword evidence="7" id="KW-1185">Reference proteome</keyword>
<feature type="transmembrane region" description="Helical" evidence="4">
    <location>
        <begin position="292"/>
        <end position="311"/>
    </location>
</feature>
<feature type="transmembrane region" description="Helical" evidence="4">
    <location>
        <begin position="120"/>
        <end position="139"/>
    </location>
</feature>
<feature type="transmembrane region" description="Helical" evidence="4">
    <location>
        <begin position="91"/>
        <end position="114"/>
    </location>
</feature>
<proteinExistence type="predicted"/>
<sequence>MSALHTSKSLSDSPIAVAIAGAVSLSVAMGIGRFAFTPLLPMMLHDGLLDINGGSLLATANYVGYLAGALLCMVLPAIVRLFTHRPIINSVMVRGALIATTALTLGMAFDLPYAWPALRFLSGVISAGGFVYTAGWCLGRLEELGASRLGGVIFTGPGVGIALSGLSSYGISLAGGSSTMGWIGFGVLAAVLTILVWRIFHGGPKVALKTVSDPASVRAAKPRFGSEHMLLTLAYGLAGFGYIITATFLPVIAREALPGSMWIELFWPIFGLAVMAGALLTQRVALHIDRRLMLIVCYLVQATGVVASLFLPNIGGFILGSLLVGLPFTAITLFAMQEVRRLMPAHATSFMALMTAAYGIGQIAGPPLVATILAHSSSHATGFATSLAIASGSLVFGALLYGLQIFRHPSTRSTAFANGGSQHNKQGA</sequence>
<dbReference type="Pfam" id="PF06779">
    <property type="entry name" value="MFS_4"/>
    <property type="match status" value="1"/>
</dbReference>
<dbReference type="RefSeq" id="WP_201652143.1">
    <property type="nucleotide sequence ID" value="NZ_JAEQNC010000001.1"/>
</dbReference>
<feature type="transmembrane region" description="Helical" evidence="4">
    <location>
        <begin position="380"/>
        <end position="403"/>
    </location>
</feature>
<dbReference type="InterPro" id="IPR020846">
    <property type="entry name" value="MFS_dom"/>
</dbReference>
<feature type="transmembrane region" description="Helical" evidence="4">
    <location>
        <begin position="56"/>
        <end position="79"/>
    </location>
</feature>
<dbReference type="InterPro" id="IPR010645">
    <property type="entry name" value="MFS_4"/>
</dbReference>
<dbReference type="Gene3D" id="1.20.1250.20">
    <property type="entry name" value="MFS general substrate transporter like domains"/>
    <property type="match status" value="1"/>
</dbReference>
<keyword evidence="3 4" id="KW-0472">Membrane</keyword>
<feature type="transmembrane region" description="Helical" evidence="4">
    <location>
        <begin position="348"/>
        <end position="374"/>
    </location>
</feature>
<feature type="transmembrane region" description="Helical" evidence="4">
    <location>
        <begin position="259"/>
        <end position="280"/>
    </location>
</feature>
<dbReference type="Proteomes" id="UP000633219">
    <property type="component" value="Unassembled WGS sequence"/>
</dbReference>
<evidence type="ECO:0000256" key="3">
    <source>
        <dbReference type="ARBA" id="ARBA00023136"/>
    </source>
</evidence>
<protein>
    <submittedName>
        <fullName evidence="6">YbfB/YjiJ family MFS transporter</fullName>
    </submittedName>
</protein>
<gene>
    <name evidence="6" type="ORF">JJB09_01705</name>
</gene>
<dbReference type="InterPro" id="IPR036259">
    <property type="entry name" value="MFS_trans_sf"/>
</dbReference>
<feature type="transmembrane region" description="Helical" evidence="4">
    <location>
        <begin position="151"/>
        <end position="174"/>
    </location>
</feature>
<evidence type="ECO:0000256" key="1">
    <source>
        <dbReference type="ARBA" id="ARBA00022692"/>
    </source>
</evidence>
<accession>A0A937CN43</accession>
<feature type="domain" description="Major facilitator superfamily (MFS) profile" evidence="5">
    <location>
        <begin position="227"/>
        <end position="428"/>
    </location>
</feature>
<dbReference type="AlphaFoldDB" id="A0A937CN43"/>
<dbReference type="EMBL" id="JAEQNC010000001">
    <property type="protein sequence ID" value="MBL0370733.1"/>
    <property type="molecule type" value="Genomic_DNA"/>
</dbReference>
<dbReference type="CDD" id="cd06180">
    <property type="entry name" value="MFS_YjiJ"/>
    <property type="match status" value="1"/>
</dbReference>
<dbReference type="GO" id="GO:0022857">
    <property type="term" value="F:transmembrane transporter activity"/>
    <property type="evidence" value="ECO:0007669"/>
    <property type="project" value="InterPro"/>
</dbReference>
<keyword evidence="1 4" id="KW-0812">Transmembrane</keyword>
<reference evidence="6" key="1">
    <citation type="submission" date="2021-01" db="EMBL/GenBank/DDBJ databases">
        <title>Rhizobium sp. strain KVB221 16S ribosomal RNA gene Genome sequencing and assembly.</title>
        <authorList>
            <person name="Kang M."/>
        </authorList>
    </citation>
    <scope>NUCLEOTIDE SEQUENCE</scope>
    <source>
        <strain evidence="6">KVB221</strain>
    </source>
</reference>
<feature type="transmembrane region" description="Helical" evidence="4">
    <location>
        <begin position="230"/>
        <end position="253"/>
    </location>
</feature>
<dbReference type="PROSITE" id="PS50850">
    <property type="entry name" value="MFS"/>
    <property type="match status" value="1"/>
</dbReference>
<evidence type="ECO:0000256" key="2">
    <source>
        <dbReference type="ARBA" id="ARBA00022989"/>
    </source>
</evidence>
<feature type="transmembrane region" description="Helical" evidence="4">
    <location>
        <begin position="180"/>
        <end position="200"/>
    </location>
</feature>
<evidence type="ECO:0000256" key="4">
    <source>
        <dbReference type="SAM" id="Phobius"/>
    </source>
</evidence>
<dbReference type="PANTHER" id="PTHR23537:SF1">
    <property type="entry name" value="SUGAR TRANSPORTER"/>
    <property type="match status" value="1"/>
</dbReference>
<dbReference type="SUPFAM" id="SSF103473">
    <property type="entry name" value="MFS general substrate transporter"/>
    <property type="match status" value="1"/>
</dbReference>